<dbReference type="GO" id="GO:0110001">
    <property type="term" value="C:toxin-antitoxin complex"/>
    <property type="evidence" value="ECO:0007669"/>
    <property type="project" value="InterPro"/>
</dbReference>
<dbReference type="NCBIfam" id="NF047751">
    <property type="entry name" value="HepT_toxin"/>
    <property type="match status" value="1"/>
</dbReference>
<gene>
    <name evidence="6" type="ORF">SAMN02745206_02368</name>
</gene>
<dbReference type="EMBL" id="FQVB01000022">
    <property type="protein sequence ID" value="SHF62716.1"/>
    <property type="molecule type" value="Genomic_DNA"/>
</dbReference>
<sequence length="143" mass="16620">MNSLERKIKEVQERLERLRDVAGKVRSLEDFRASRDYRDIVERNLQVAIEGCLDIGKIIISRKKLRAPEDNKGVFIVLAEAGILSKGELKTWTAMAGMRNILVHGYDKIDDEQLYGVLRRRLDDFESFLKEIRVRYLAKQPDS</sequence>
<dbReference type="Pfam" id="PF01934">
    <property type="entry name" value="HepT-like"/>
    <property type="match status" value="1"/>
</dbReference>
<keyword evidence="1" id="KW-1277">Toxin-antitoxin system</keyword>
<dbReference type="GO" id="GO:0016787">
    <property type="term" value="F:hydrolase activity"/>
    <property type="evidence" value="ECO:0007669"/>
    <property type="project" value="UniProtKB-KW"/>
</dbReference>
<dbReference type="PANTHER" id="PTHR33397:SF5">
    <property type="entry name" value="RNASE YUTE-RELATED"/>
    <property type="match status" value="1"/>
</dbReference>
<proteinExistence type="inferred from homology"/>
<keyword evidence="5" id="KW-0175">Coiled coil</keyword>
<dbReference type="OrthoDB" id="5368533at2"/>
<keyword evidence="3" id="KW-0378">Hydrolase</keyword>
<reference evidence="7" key="1">
    <citation type="submission" date="2016-11" db="EMBL/GenBank/DDBJ databases">
        <authorList>
            <person name="Varghese N."/>
            <person name="Submissions S."/>
        </authorList>
    </citation>
    <scope>NUCLEOTIDE SEQUENCE [LARGE SCALE GENOMIC DNA]</scope>
    <source>
        <strain evidence="7">DSM 9756</strain>
    </source>
</reference>
<dbReference type="InterPro" id="IPR037038">
    <property type="entry name" value="HepT-like_sf"/>
</dbReference>
<evidence type="ECO:0000313" key="6">
    <source>
        <dbReference type="EMBL" id="SHF62716.1"/>
    </source>
</evidence>
<dbReference type="GO" id="GO:0004540">
    <property type="term" value="F:RNA nuclease activity"/>
    <property type="evidence" value="ECO:0007669"/>
    <property type="project" value="InterPro"/>
</dbReference>
<evidence type="ECO:0000256" key="3">
    <source>
        <dbReference type="ARBA" id="ARBA00022801"/>
    </source>
</evidence>
<evidence type="ECO:0000256" key="2">
    <source>
        <dbReference type="ARBA" id="ARBA00022722"/>
    </source>
</evidence>
<evidence type="ECO:0000256" key="5">
    <source>
        <dbReference type="SAM" id="Coils"/>
    </source>
</evidence>
<dbReference type="Gene3D" id="1.20.120.580">
    <property type="entry name" value="bsu32300-like"/>
    <property type="match status" value="1"/>
</dbReference>
<dbReference type="InterPro" id="IPR008201">
    <property type="entry name" value="HepT-like"/>
</dbReference>
<evidence type="ECO:0000256" key="1">
    <source>
        <dbReference type="ARBA" id="ARBA00022649"/>
    </source>
</evidence>
<evidence type="ECO:0000313" key="7">
    <source>
        <dbReference type="Proteomes" id="UP000184076"/>
    </source>
</evidence>
<dbReference type="SUPFAM" id="SSF81593">
    <property type="entry name" value="Nucleotidyltransferase substrate binding subunit/domain"/>
    <property type="match status" value="1"/>
</dbReference>
<accession>A0A1M5D6T3</accession>
<organism evidence="6 7">
    <name type="scientific">Desulfacinum infernum DSM 9756</name>
    <dbReference type="NCBI Taxonomy" id="1121391"/>
    <lineage>
        <taxon>Bacteria</taxon>
        <taxon>Pseudomonadati</taxon>
        <taxon>Thermodesulfobacteriota</taxon>
        <taxon>Syntrophobacteria</taxon>
        <taxon>Syntrophobacterales</taxon>
        <taxon>Syntrophobacteraceae</taxon>
        <taxon>Desulfacinum</taxon>
    </lineage>
</organism>
<keyword evidence="2" id="KW-0540">Nuclease</keyword>
<dbReference type="RefSeq" id="WP_073039720.1">
    <property type="nucleotide sequence ID" value="NZ_FQVB01000022.1"/>
</dbReference>
<feature type="coiled-coil region" evidence="5">
    <location>
        <begin position="1"/>
        <end position="28"/>
    </location>
</feature>
<dbReference type="PANTHER" id="PTHR33397">
    <property type="entry name" value="UPF0331 PROTEIN YUTE"/>
    <property type="match status" value="1"/>
</dbReference>
<dbReference type="Proteomes" id="UP000184076">
    <property type="component" value="Unassembled WGS sequence"/>
</dbReference>
<dbReference type="STRING" id="1121391.SAMN02745206_02368"/>
<name>A0A1M5D6T3_9BACT</name>
<protein>
    <submittedName>
        <fullName evidence="6">Uncharacterized conserved protein YutE, UPF0331/DUF86 family</fullName>
    </submittedName>
</protein>
<comment type="similarity">
    <text evidence="4">Belongs to the HepT RNase toxin family.</text>
</comment>
<dbReference type="AlphaFoldDB" id="A0A1M5D6T3"/>
<dbReference type="InterPro" id="IPR052379">
    <property type="entry name" value="Type_VII_TA_RNase"/>
</dbReference>
<keyword evidence="7" id="KW-1185">Reference proteome</keyword>
<evidence type="ECO:0000256" key="4">
    <source>
        <dbReference type="ARBA" id="ARBA00024207"/>
    </source>
</evidence>